<comment type="caution">
    <text evidence="1">The sequence shown here is derived from an EMBL/GenBank/DDBJ whole genome shotgun (WGS) entry which is preliminary data.</text>
</comment>
<dbReference type="EMBL" id="JAVYJV010000003">
    <property type="protein sequence ID" value="KAK4374976.1"/>
    <property type="molecule type" value="Genomic_DNA"/>
</dbReference>
<evidence type="ECO:0000313" key="2">
    <source>
        <dbReference type="Proteomes" id="UP001291623"/>
    </source>
</evidence>
<keyword evidence="2" id="KW-1185">Reference proteome</keyword>
<organism evidence="1 2">
    <name type="scientific">Anisodus tanguticus</name>
    <dbReference type="NCBI Taxonomy" id="243964"/>
    <lineage>
        <taxon>Eukaryota</taxon>
        <taxon>Viridiplantae</taxon>
        <taxon>Streptophyta</taxon>
        <taxon>Embryophyta</taxon>
        <taxon>Tracheophyta</taxon>
        <taxon>Spermatophyta</taxon>
        <taxon>Magnoliopsida</taxon>
        <taxon>eudicotyledons</taxon>
        <taxon>Gunneridae</taxon>
        <taxon>Pentapetalae</taxon>
        <taxon>asterids</taxon>
        <taxon>lamiids</taxon>
        <taxon>Solanales</taxon>
        <taxon>Solanaceae</taxon>
        <taxon>Solanoideae</taxon>
        <taxon>Hyoscyameae</taxon>
        <taxon>Anisodus</taxon>
    </lineage>
</organism>
<proteinExistence type="predicted"/>
<gene>
    <name evidence="1" type="ORF">RND71_005653</name>
</gene>
<protein>
    <recommendedName>
        <fullName evidence="3">Maturase K</fullName>
    </recommendedName>
</protein>
<name>A0AAE1SUM0_9SOLA</name>
<dbReference type="AlphaFoldDB" id="A0AAE1SUM0"/>
<dbReference type="Proteomes" id="UP001291623">
    <property type="component" value="Unassembled WGS sequence"/>
</dbReference>
<reference evidence="1" key="1">
    <citation type="submission" date="2023-12" db="EMBL/GenBank/DDBJ databases">
        <title>Genome assembly of Anisodus tanguticus.</title>
        <authorList>
            <person name="Wang Y.-J."/>
        </authorList>
    </citation>
    <scope>NUCLEOTIDE SEQUENCE</scope>
    <source>
        <strain evidence="1">KB-2021</strain>
        <tissue evidence="1">Leaf</tissue>
    </source>
</reference>
<evidence type="ECO:0008006" key="3">
    <source>
        <dbReference type="Google" id="ProtNLM"/>
    </source>
</evidence>
<sequence>MVLESIYDLNFPDTSHFYLGQGFHFVLRRIKEEWGTSRWFLEFDIRKCFHTIDRHRLIPIFKEEIDDPKFFYPIQEKTLANPCGLLDESQRWRYHKFICGHRDKSYVLLQVLRQPLLSPNDCRPPDPLGRDIPTVRTRLKGLPLSGSLQRNLHSLLPLISPPSEPDLRVSLYPALIGVYRRSQRLAQKGYYTIPFDLTLL</sequence>
<evidence type="ECO:0000313" key="1">
    <source>
        <dbReference type="EMBL" id="KAK4374976.1"/>
    </source>
</evidence>
<accession>A0AAE1SUM0</accession>